<dbReference type="InterPro" id="IPR027517">
    <property type="entry name" value="Deoxyhypusine_hydroxylase"/>
</dbReference>
<comment type="catalytic activity">
    <reaction evidence="1 9">
        <text>[eIF5A protein]-deoxyhypusine + AH2 + O2 = [eIF5A protein]-hypusine + A + H2O</text>
        <dbReference type="Rhea" id="RHEA:14101"/>
        <dbReference type="Rhea" id="RHEA-COMP:10144"/>
        <dbReference type="Rhea" id="RHEA-COMP:12592"/>
        <dbReference type="ChEBI" id="CHEBI:13193"/>
        <dbReference type="ChEBI" id="CHEBI:15377"/>
        <dbReference type="ChEBI" id="CHEBI:15379"/>
        <dbReference type="ChEBI" id="CHEBI:17499"/>
        <dbReference type="ChEBI" id="CHEBI:82657"/>
        <dbReference type="ChEBI" id="CHEBI:91175"/>
        <dbReference type="EC" id="1.14.99.29"/>
    </reaction>
</comment>
<feature type="binding site" evidence="9">
    <location>
        <position position="59"/>
    </location>
    <ligand>
        <name>Fe cation</name>
        <dbReference type="ChEBI" id="CHEBI:24875"/>
        <label>1</label>
    </ligand>
</feature>
<evidence type="ECO:0000256" key="1">
    <source>
        <dbReference type="ARBA" id="ARBA00000068"/>
    </source>
</evidence>
<dbReference type="PANTHER" id="PTHR12697:SF5">
    <property type="entry name" value="DEOXYHYPUSINE HYDROXYLASE"/>
    <property type="match status" value="1"/>
</dbReference>
<evidence type="ECO:0000256" key="8">
    <source>
        <dbReference type="ARBA" id="ARBA00023256"/>
    </source>
</evidence>
<dbReference type="SMART" id="SM00567">
    <property type="entry name" value="EZ_HEAT"/>
    <property type="match status" value="5"/>
</dbReference>
<feature type="binding site" evidence="9">
    <location>
        <position position="58"/>
    </location>
    <ligand>
        <name>Fe cation</name>
        <dbReference type="ChEBI" id="CHEBI:24875"/>
        <label>1</label>
    </ligand>
</feature>
<dbReference type="GO" id="GO:0019135">
    <property type="term" value="F:deoxyhypusine monooxygenase activity"/>
    <property type="evidence" value="ECO:0007669"/>
    <property type="project" value="UniProtKB-UniRule"/>
</dbReference>
<dbReference type="Pfam" id="PF13646">
    <property type="entry name" value="HEAT_2"/>
    <property type="match status" value="2"/>
</dbReference>
<dbReference type="EMBL" id="JAMWBK010000004">
    <property type="protein sequence ID" value="KAJ8905898.1"/>
    <property type="molecule type" value="Genomic_DNA"/>
</dbReference>
<feature type="binding site" evidence="9">
    <location>
        <position position="91"/>
    </location>
    <ligand>
        <name>Fe cation</name>
        <dbReference type="ChEBI" id="CHEBI:24875"/>
        <label>1</label>
    </ligand>
</feature>
<dbReference type="Gene3D" id="1.25.10.10">
    <property type="entry name" value="Leucine-rich Repeat Variant"/>
    <property type="match status" value="2"/>
</dbReference>
<feature type="binding site" evidence="9">
    <location>
        <position position="215"/>
    </location>
    <ligand>
        <name>Fe cation</name>
        <dbReference type="ChEBI" id="CHEBI:24875"/>
        <label>2</label>
    </ligand>
</feature>
<evidence type="ECO:0000256" key="4">
    <source>
        <dbReference type="ARBA" id="ARBA00022737"/>
    </source>
</evidence>
<evidence type="ECO:0000256" key="9">
    <source>
        <dbReference type="HAMAP-Rule" id="MF_03101"/>
    </source>
</evidence>
<sequence>MRIGLDSEKSSVSIRMRTLFGLKEVAKVGVNVEEEVVKKAVEALASAMRDDPSSLVKHEAAYVLGQTENPLAVKYLEGTLSDIGEDPMVRHEAAEALGAIASPDCVEILERYGSDEEQVVRETVEIALMRIAQKSGEKELTTTEHPIYKSVDPAPALNESDGVEKYREMLLNRKLPLYDRYRGMFSLRNLSSTDPRAVQALCEGFVDNSALFKHELAYVLGQVQSPDSVKALSKVLFDQNEHEMVRHEAAEALGSIGTRETNEILAGFLKDKADVVRESCEVALDITEYNQSDQLNYADTISR</sequence>
<keyword evidence="5 9" id="KW-0560">Oxidoreductase</keyword>
<dbReference type="GO" id="GO:0046872">
    <property type="term" value="F:metal ion binding"/>
    <property type="evidence" value="ECO:0007669"/>
    <property type="project" value="UniProtKB-KW"/>
</dbReference>
<evidence type="ECO:0000256" key="6">
    <source>
        <dbReference type="ARBA" id="ARBA00023004"/>
    </source>
</evidence>
<comment type="caution">
    <text evidence="10">The sequence shown here is derived from an EMBL/GenBank/DDBJ whole genome shotgun (WGS) entry which is preliminary data.</text>
</comment>
<evidence type="ECO:0000256" key="2">
    <source>
        <dbReference type="ARBA" id="ARBA00005041"/>
    </source>
</evidence>
<keyword evidence="3 9" id="KW-0479">Metal-binding</keyword>
<comment type="similarity">
    <text evidence="9">Belongs to the deoxyhypusine hydroxylase family.</text>
</comment>
<dbReference type="InterPro" id="IPR004155">
    <property type="entry name" value="PBS_lyase_HEAT"/>
</dbReference>
<proteinExistence type="inferred from homology"/>
<dbReference type="InterPro" id="IPR011989">
    <property type="entry name" value="ARM-like"/>
</dbReference>
<gene>
    <name evidence="10" type="ORF">NDN08_002401</name>
</gene>
<dbReference type="Proteomes" id="UP001157974">
    <property type="component" value="Unassembled WGS sequence"/>
</dbReference>
<dbReference type="HAMAP" id="MF_03101">
    <property type="entry name" value="Deoxyhypusine_hydroxylase"/>
    <property type="match status" value="1"/>
</dbReference>
<evidence type="ECO:0000256" key="7">
    <source>
        <dbReference type="ARBA" id="ARBA00023033"/>
    </source>
</evidence>
<keyword evidence="8 9" id="KW-0386">Hypusine biosynthesis</keyword>
<feature type="binding site" evidence="9">
    <location>
        <position position="92"/>
    </location>
    <ligand>
        <name>Fe cation</name>
        <dbReference type="ChEBI" id="CHEBI:24875"/>
        <label>1</label>
    </ligand>
</feature>
<comment type="cofactor">
    <cofactor evidence="9">
        <name>Fe(2+)</name>
        <dbReference type="ChEBI" id="CHEBI:29033"/>
    </cofactor>
    <text evidence="9">Binds 2 Fe(2+) ions per subunit.</text>
</comment>
<dbReference type="InterPro" id="IPR016024">
    <property type="entry name" value="ARM-type_fold"/>
</dbReference>
<feature type="binding site" evidence="9">
    <location>
        <position position="214"/>
    </location>
    <ligand>
        <name>Fe cation</name>
        <dbReference type="ChEBI" id="CHEBI:24875"/>
        <label>2</label>
    </ligand>
</feature>
<keyword evidence="7 9" id="KW-0503">Monooxygenase</keyword>
<reference evidence="10 11" key="1">
    <citation type="journal article" date="2023" name="Nat. Commun.">
        <title>Origin of minicircular mitochondrial genomes in red algae.</title>
        <authorList>
            <person name="Lee Y."/>
            <person name="Cho C.H."/>
            <person name="Lee Y.M."/>
            <person name="Park S.I."/>
            <person name="Yang J.H."/>
            <person name="West J.A."/>
            <person name="Bhattacharya D."/>
            <person name="Yoon H.S."/>
        </authorList>
    </citation>
    <scope>NUCLEOTIDE SEQUENCE [LARGE SCALE GENOMIC DNA]</scope>
    <source>
        <strain evidence="10 11">CCMP1338</strain>
        <tissue evidence="10">Whole cell</tissue>
    </source>
</reference>
<keyword evidence="4" id="KW-0677">Repeat</keyword>
<keyword evidence="6 9" id="KW-0408">Iron</keyword>
<keyword evidence="11" id="KW-1185">Reference proteome</keyword>
<comment type="function">
    <text evidence="9">Catalyzes the hydroxylation of the N(6)-(4-aminobutyl)-L-lysine intermediate to form hypusine, an essential post-translational modification only found in mature eIF-5A factor.</text>
</comment>
<feature type="binding site" evidence="9">
    <location>
        <position position="247"/>
    </location>
    <ligand>
        <name>Fe cation</name>
        <dbReference type="ChEBI" id="CHEBI:24875"/>
        <label>2</label>
    </ligand>
</feature>
<evidence type="ECO:0000256" key="3">
    <source>
        <dbReference type="ARBA" id="ARBA00022723"/>
    </source>
</evidence>
<dbReference type="AlphaFoldDB" id="A0AAV8UTQ2"/>
<accession>A0AAV8UTQ2</accession>
<protein>
    <recommendedName>
        <fullName evidence="9">Deoxyhypusine hydroxylase</fullName>
        <shortName evidence="9">DOHH</shortName>
        <ecNumber evidence="9">1.14.99.29</ecNumber>
    </recommendedName>
    <alternativeName>
        <fullName evidence="9">Deoxyhypusine dioxygenase</fullName>
    </alternativeName>
    <alternativeName>
        <fullName evidence="9">Deoxyhypusine monooxygenase</fullName>
    </alternativeName>
</protein>
<evidence type="ECO:0000313" key="10">
    <source>
        <dbReference type="EMBL" id="KAJ8905898.1"/>
    </source>
</evidence>
<evidence type="ECO:0000313" key="11">
    <source>
        <dbReference type="Proteomes" id="UP001157974"/>
    </source>
</evidence>
<organism evidence="10 11">
    <name type="scientific">Rhodosorus marinus</name>
    <dbReference type="NCBI Taxonomy" id="101924"/>
    <lineage>
        <taxon>Eukaryota</taxon>
        <taxon>Rhodophyta</taxon>
        <taxon>Stylonematophyceae</taxon>
        <taxon>Stylonematales</taxon>
        <taxon>Stylonemataceae</taxon>
        <taxon>Rhodosorus</taxon>
    </lineage>
</organism>
<dbReference type="PANTHER" id="PTHR12697">
    <property type="entry name" value="PBS LYASE HEAT-LIKE PROTEIN"/>
    <property type="match status" value="1"/>
</dbReference>
<dbReference type="SUPFAM" id="SSF48371">
    <property type="entry name" value="ARM repeat"/>
    <property type="match status" value="1"/>
</dbReference>
<comment type="pathway">
    <text evidence="2 9">Protein modification; eIF5A hypusination.</text>
</comment>
<name>A0AAV8UTQ2_9RHOD</name>
<feature type="binding site" evidence="9">
    <location>
        <position position="248"/>
    </location>
    <ligand>
        <name>Fe cation</name>
        <dbReference type="ChEBI" id="CHEBI:24875"/>
        <label>2</label>
    </ligand>
</feature>
<evidence type="ECO:0000256" key="5">
    <source>
        <dbReference type="ARBA" id="ARBA00023002"/>
    </source>
</evidence>
<dbReference type="EC" id="1.14.99.29" evidence="9"/>